<dbReference type="KEGG" id="pabo:BCY86_06130"/>
<dbReference type="AlphaFoldDB" id="A0A1L6MY25"/>
<dbReference type="STRING" id="1882918.BCY86_06130"/>
<reference evidence="2 3" key="1">
    <citation type="submission" date="2016-08" db="EMBL/GenBank/DDBJ databases">
        <title>Identification and validation of antigenic proteins from Pajaroellobacter abortibovis using de-novo genome sequence assembly and reverse vaccinology.</title>
        <authorList>
            <person name="Welly B.T."/>
            <person name="Miller M.R."/>
            <person name="Stott J.L."/>
            <person name="Blanchard M.T."/>
            <person name="Islas-Trejo A.D."/>
            <person name="O'Rourke S.M."/>
            <person name="Young A.E."/>
            <person name="Medrano J.F."/>
            <person name="Van Eenennaam A.L."/>
        </authorList>
    </citation>
    <scope>NUCLEOTIDE SEQUENCE [LARGE SCALE GENOMIC DNA]</scope>
    <source>
        <strain evidence="2 3">BTF92-0548A/99-0131</strain>
    </source>
</reference>
<sequence>MISIEETVEEDVELAEDTALGGEVLEEEEEGGAEEEELDDDEGELAEVEVPFPLFSPELEFDPLPSELGPAPFPL</sequence>
<feature type="region of interest" description="Disordered" evidence="1">
    <location>
        <begin position="1"/>
        <end position="75"/>
    </location>
</feature>
<name>A0A1L6MY25_9BACT</name>
<proteinExistence type="predicted"/>
<evidence type="ECO:0000313" key="2">
    <source>
        <dbReference type="EMBL" id="APS00305.1"/>
    </source>
</evidence>
<dbReference type="EMBL" id="CP016908">
    <property type="protein sequence ID" value="APS00305.1"/>
    <property type="molecule type" value="Genomic_DNA"/>
</dbReference>
<evidence type="ECO:0000313" key="3">
    <source>
        <dbReference type="Proteomes" id="UP000185544"/>
    </source>
</evidence>
<dbReference type="Proteomes" id="UP000185544">
    <property type="component" value="Chromosome"/>
</dbReference>
<protein>
    <submittedName>
        <fullName evidence="2">Uncharacterized protein</fullName>
    </submittedName>
</protein>
<keyword evidence="3" id="KW-1185">Reference proteome</keyword>
<gene>
    <name evidence="2" type="ORF">BCY86_06130</name>
</gene>
<accession>A0A1L6MY25</accession>
<evidence type="ECO:0000256" key="1">
    <source>
        <dbReference type="SAM" id="MobiDB-lite"/>
    </source>
</evidence>
<feature type="compositionally biased region" description="Acidic residues" evidence="1">
    <location>
        <begin position="1"/>
        <end position="16"/>
    </location>
</feature>
<feature type="compositionally biased region" description="Acidic residues" evidence="1">
    <location>
        <begin position="24"/>
        <end position="47"/>
    </location>
</feature>
<organism evidence="2 3">
    <name type="scientific">Pajaroellobacter abortibovis</name>
    <dbReference type="NCBI Taxonomy" id="1882918"/>
    <lineage>
        <taxon>Bacteria</taxon>
        <taxon>Pseudomonadati</taxon>
        <taxon>Myxococcota</taxon>
        <taxon>Polyangia</taxon>
        <taxon>Polyangiales</taxon>
        <taxon>Polyangiaceae</taxon>
    </lineage>
</organism>